<dbReference type="EMBL" id="LGTE01000007">
    <property type="protein sequence ID" value="KNZ69952.1"/>
    <property type="molecule type" value="Genomic_DNA"/>
</dbReference>
<name>A0A0L6W309_9FIRM</name>
<evidence type="ECO:0000313" key="3">
    <source>
        <dbReference type="EMBL" id="KNZ69952.1"/>
    </source>
</evidence>
<accession>A0A0L6W309</accession>
<gene>
    <name evidence="3" type="ORF">Tfer_1333</name>
</gene>
<keyword evidence="4" id="KW-1185">Reference proteome</keyword>
<evidence type="ECO:0000313" key="4">
    <source>
        <dbReference type="Proteomes" id="UP000037175"/>
    </source>
</evidence>
<reference evidence="4" key="1">
    <citation type="submission" date="2015-07" db="EMBL/GenBank/DDBJ databases">
        <title>Complete Genome of Thermincola ferriacetica strain Z-0001T.</title>
        <authorList>
            <person name="Lusk B."/>
            <person name="Badalamenti J.P."/>
            <person name="Parameswaran P."/>
            <person name="Bond D.R."/>
            <person name="Torres C.I."/>
        </authorList>
    </citation>
    <scope>NUCLEOTIDE SEQUENCE [LARGE SCALE GENOMIC DNA]</scope>
    <source>
        <strain evidence="4">Z-0001</strain>
    </source>
</reference>
<feature type="chain" id="PRO_5039077782" evidence="2">
    <location>
        <begin position="23"/>
        <end position="175"/>
    </location>
</feature>
<proteinExistence type="predicted"/>
<protein>
    <submittedName>
        <fullName evidence="3">Uncharacterized protein</fullName>
    </submittedName>
</protein>
<dbReference type="AlphaFoldDB" id="A0A0L6W309"/>
<dbReference type="RefSeq" id="WP_052217388.1">
    <property type="nucleotide sequence ID" value="NZ_LGTE01000007.1"/>
</dbReference>
<sequence precursor="true">MKKVTALLLGLVLLFAAGCSGSKVTATPDSAEGVLKAYVQALQNKEYEQAYSYLKTSKSKEQYVQEKKSGSMKFKDFEVKDVKTEGDKGTGSVVFKTGNAQMPEVTLYAELVKEGNKWFISNLGMGGSMGGMGAPAGMPTGGMPPATGGTGGAASPGTANPHGPGGSIPLDNNSK</sequence>
<organism evidence="3 4">
    <name type="scientific">Thermincola ferriacetica</name>
    <dbReference type="NCBI Taxonomy" id="281456"/>
    <lineage>
        <taxon>Bacteria</taxon>
        <taxon>Bacillati</taxon>
        <taxon>Bacillota</taxon>
        <taxon>Clostridia</taxon>
        <taxon>Eubacteriales</taxon>
        <taxon>Thermincolaceae</taxon>
        <taxon>Thermincola</taxon>
    </lineage>
</organism>
<evidence type="ECO:0000256" key="2">
    <source>
        <dbReference type="SAM" id="SignalP"/>
    </source>
</evidence>
<dbReference type="PROSITE" id="PS51257">
    <property type="entry name" value="PROKAR_LIPOPROTEIN"/>
    <property type="match status" value="1"/>
</dbReference>
<keyword evidence="2" id="KW-0732">Signal</keyword>
<evidence type="ECO:0000256" key="1">
    <source>
        <dbReference type="SAM" id="MobiDB-lite"/>
    </source>
</evidence>
<comment type="caution">
    <text evidence="3">The sequence shown here is derived from an EMBL/GenBank/DDBJ whole genome shotgun (WGS) entry which is preliminary data.</text>
</comment>
<feature type="region of interest" description="Disordered" evidence="1">
    <location>
        <begin position="135"/>
        <end position="175"/>
    </location>
</feature>
<feature type="compositionally biased region" description="Low complexity" evidence="1">
    <location>
        <begin position="135"/>
        <end position="147"/>
    </location>
</feature>
<dbReference type="Proteomes" id="UP000037175">
    <property type="component" value="Unassembled WGS sequence"/>
</dbReference>
<feature type="signal peptide" evidence="2">
    <location>
        <begin position="1"/>
        <end position="22"/>
    </location>
</feature>